<dbReference type="EMBL" id="CACVKT020010444">
    <property type="protein sequence ID" value="CAC5426697.1"/>
    <property type="molecule type" value="Genomic_DNA"/>
</dbReference>
<feature type="region of interest" description="Disordered" evidence="1">
    <location>
        <begin position="55"/>
        <end position="88"/>
    </location>
</feature>
<protein>
    <submittedName>
        <fullName evidence="3">Uncharacterized protein</fullName>
    </submittedName>
</protein>
<dbReference type="Proteomes" id="UP000507470">
    <property type="component" value="Unassembled WGS sequence"/>
</dbReference>
<evidence type="ECO:0000256" key="1">
    <source>
        <dbReference type="SAM" id="MobiDB-lite"/>
    </source>
</evidence>
<evidence type="ECO:0000313" key="4">
    <source>
        <dbReference type="Proteomes" id="UP000507470"/>
    </source>
</evidence>
<keyword evidence="4" id="KW-1185">Reference proteome</keyword>
<proteinExistence type="predicted"/>
<evidence type="ECO:0000313" key="3">
    <source>
        <dbReference type="EMBL" id="CAC5426697.1"/>
    </source>
</evidence>
<keyword evidence="2" id="KW-1133">Transmembrane helix</keyword>
<feature type="transmembrane region" description="Helical" evidence="2">
    <location>
        <begin position="96"/>
        <end position="117"/>
    </location>
</feature>
<accession>A0A6J8F1R9</accession>
<organism evidence="3 4">
    <name type="scientific">Mytilus coruscus</name>
    <name type="common">Sea mussel</name>
    <dbReference type="NCBI Taxonomy" id="42192"/>
    <lineage>
        <taxon>Eukaryota</taxon>
        <taxon>Metazoa</taxon>
        <taxon>Spiralia</taxon>
        <taxon>Lophotrochozoa</taxon>
        <taxon>Mollusca</taxon>
        <taxon>Bivalvia</taxon>
        <taxon>Autobranchia</taxon>
        <taxon>Pteriomorphia</taxon>
        <taxon>Mytilida</taxon>
        <taxon>Mytiloidea</taxon>
        <taxon>Mytilidae</taxon>
        <taxon>Mytilinae</taxon>
        <taxon>Mytilus</taxon>
    </lineage>
</organism>
<sequence>MKSTKNRYFFDVELNVTQPINPCRGNATIHCHFGNQKVEVLNQYIDDCKGLNTRLNTSNRRNSTDDNSERTFSTDDTRDSKLAPEDTSDNQVSNEVTYIMVGIIVTLAVVTICMIIYSWRLKLKNKREEQKVRQDVIPHIKQTVAVEYETGSQFLCYLVPKAPISSGAEDITGIVWDLTNLRLKRKVVAALQIFEALSNLF</sequence>
<feature type="compositionally biased region" description="Basic and acidic residues" evidence="1">
    <location>
        <begin position="62"/>
        <end position="84"/>
    </location>
</feature>
<reference evidence="3 4" key="1">
    <citation type="submission" date="2020-06" db="EMBL/GenBank/DDBJ databases">
        <authorList>
            <person name="Li R."/>
            <person name="Bekaert M."/>
        </authorList>
    </citation>
    <scope>NUCLEOTIDE SEQUENCE [LARGE SCALE GENOMIC DNA]</scope>
    <source>
        <strain evidence="4">wild</strain>
    </source>
</reference>
<evidence type="ECO:0000256" key="2">
    <source>
        <dbReference type="SAM" id="Phobius"/>
    </source>
</evidence>
<keyword evidence="2" id="KW-0812">Transmembrane</keyword>
<keyword evidence="2" id="KW-0472">Membrane</keyword>
<dbReference type="AlphaFoldDB" id="A0A6J8F1R9"/>
<name>A0A6J8F1R9_MYTCO</name>
<gene>
    <name evidence="3" type="ORF">MCOR_58384</name>
</gene>